<accession>A0A0E2B256</accession>
<organism evidence="2 3">
    <name type="scientific">Leptospira kirschneri str. H1</name>
    <dbReference type="NCBI Taxonomy" id="1049966"/>
    <lineage>
        <taxon>Bacteria</taxon>
        <taxon>Pseudomonadati</taxon>
        <taxon>Spirochaetota</taxon>
        <taxon>Spirochaetia</taxon>
        <taxon>Leptospirales</taxon>
        <taxon>Leptospiraceae</taxon>
        <taxon>Leptospira</taxon>
    </lineage>
</organism>
<dbReference type="EMBL" id="AHMY02000051">
    <property type="protein sequence ID" value="EKO14851.1"/>
    <property type="molecule type" value="Genomic_DNA"/>
</dbReference>
<reference evidence="2 3" key="1">
    <citation type="submission" date="2012-10" db="EMBL/GenBank/DDBJ databases">
        <authorList>
            <person name="Harkins D.M."/>
            <person name="Durkin A.S."/>
            <person name="Brinkac L.M."/>
            <person name="Selengut J.D."/>
            <person name="Sanka R."/>
            <person name="DePew J."/>
            <person name="Purushe J."/>
            <person name="Peacock S.J."/>
            <person name="Thaipadungpanit J."/>
            <person name="Wuthiekanun V.W."/>
            <person name="Day N.P."/>
            <person name="Vinetz J.M."/>
            <person name="Sutton G.G."/>
            <person name="Nelson W.C."/>
            <person name="Fouts D.E."/>
        </authorList>
    </citation>
    <scope>NUCLEOTIDE SEQUENCE [LARGE SCALE GENOMIC DNA]</scope>
    <source>
        <strain evidence="2 3">H1</strain>
    </source>
</reference>
<evidence type="ECO:0000313" key="2">
    <source>
        <dbReference type="EMBL" id="EKO14851.1"/>
    </source>
</evidence>
<comment type="caution">
    <text evidence="2">The sequence shown here is derived from an EMBL/GenBank/DDBJ whole genome shotgun (WGS) entry which is preliminary data.</text>
</comment>
<evidence type="ECO:0000313" key="3">
    <source>
        <dbReference type="Proteomes" id="UP000006253"/>
    </source>
</evidence>
<keyword evidence="1" id="KW-0812">Transmembrane</keyword>
<proteinExistence type="predicted"/>
<dbReference type="AlphaFoldDB" id="A0A0E2B256"/>
<keyword evidence="1" id="KW-0472">Membrane</keyword>
<feature type="transmembrane region" description="Helical" evidence="1">
    <location>
        <begin position="12"/>
        <end position="36"/>
    </location>
</feature>
<sequence length="41" mass="4739">MTFLAQEGLNWQGISIMTLSLFLVTGLSMFCIFKLFKTRNH</sequence>
<gene>
    <name evidence="2" type="ORF">LEP1GSC081_1408</name>
</gene>
<dbReference type="Proteomes" id="UP000006253">
    <property type="component" value="Unassembled WGS sequence"/>
</dbReference>
<evidence type="ECO:0000256" key="1">
    <source>
        <dbReference type="SAM" id="Phobius"/>
    </source>
</evidence>
<keyword evidence="1" id="KW-1133">Transmembrane helix</keyword>
<protein>
    <submittedName>
        <fullName evidence="2">Uncharacterized protein</fullName>
    </submittedName>
</protein>
<dbReference type="RefSeq" id="WP_004766229.1">
    <property type="nucleotide sequence ID" value="NZ_AHMY02000051.1"/>
</dbReference>
<name>A0A0E2B256_9LEPT</name>